<dbReference type="EMBL" id="JAEPQZ010000002">
    <property type="protein sequence ID" value="KAG2184851.1"/>
    <property type="molecule type" value="Genomic_DNA"/>
</dbReference>
<evidence type="ECO:0000313" key="2">
    <source>
        <dbReference type="EMBL" id="KAG2184851.1"/>
    </source>
</evidence>
<feature type="region of interest" description="Disordered" evidence="1">
    <location>
        <begin position="393"/>
        <end position="679"/>
    </location>
</feature>
<dbReference type="InterPro" id="IPR018562">
    <property type="entry name" value="ARS-binding_2"/>
</dbReference>
<evidence type="ECO:0000256" key="1">
    <source>
        <dbReference type="SAM" id="MobiDB-lite"/>
    </source>
</evidence>
<dbReference type="PANTHER" id="PTHR42048">
    <property type="entry name" value="ARS-BINDING PROTEIN 2"/>
    <property type="match status" value="1"/>
</dbReference>
<dbReference type="Proteomes" id="UP000654370">
    <property type="component" value="Unassembled WGS sequence"/>
</dbReference>
<organism evidence="2 3">
    <name type="scientific">Mortierella isabellina</name>
    <name type="common">Filamentous fungus</name>
    <name type="synonym">Umbelopsis isabellina</name>
    <dbReference type="NCBI Taxonomy" id="91625"/>
    <lineage>
        <taxon>Eukaryota</taxon>
        <taxon>Fungi</taxon>
        <taxon>Fungi incertae sedis</taxon>
        <taxon>Mucoromycota</taxon>
        <taxon>Mucoromycotina</taxon>
        <taxon>Umbelopsidomycetes</taxon>
        <taxon>Umbelopsidales</taxon>
        <taxon>Umbelopsidaceae</taxon>
        <taxon>Umbelopsis</taxon>
    </lineage>
</organism>
<feature type="compositionally biased region" description="Low complexity" evidence="1">
    <location>
        <begin position="618"/>
        <end position="630"/>
    </location>
</feature>
<protein>
    <submittedName>
        <fullName evidence="2">Uncharacterized protein</fullName>
    </submittedName>
</protein>
<feature type="compositionally biased region" description="Acidic residues" evidence="1">
    <location>
        <begin position="428"/>
        <end position="439"/>
    </location>
</feature>
<dbReference type="GO" id="GO:0003688">
    <property type="term" value="F:DNA replication origin binding"/>
    <property type="evidence" value="ECO:0007669"/>
    <property type="project" value="TreeGrafter"/>
</dbReference>
<feature type="compositionally biased region" description="Basic and acidic residues" evidence="1">
    <location>
        <begin position="440"/>
        <end position="449"/>
    </location>
</feature>
<reference evidence="2" key="1">
    <citation type="submission" date="2020-12" db="EMBL/GenBank/DDBJ databases">
        <title>Metabolic potential, ecology and presence of endohyphal bacteria is reflected in genomic diversity of Mucoromycotina.</title>
        <authorList>
            <person name="Muszewska A."/>
            <person name="Okrasinska A."/>
            <person name="Steczkiewicz K."/>
            <person name="Drgas O."/>
            <person name="Orlowska M."/>
            <person name="Perlinska-Lenart U."/>
            <person name="Aleksandrzak-Piekarczyk T."/>
            <person name="Szatraj K."/>
            <person name="Zielenkiewicz U."/>
            <person name="Pilsyk S."/>
            <person name="Malc E."/>
            <person name="Mieczkowski P."/>
            <person name="Kruszewska J.S."/>
            <person name="Biernat P."/>
            <person name="Pawlowska J."/>
        </authorList>
    </citation>
    <scope>NUCLEOTIDE SEQUENCE</scope>
    <source>
        <strain evidence="2">WA0000067209</strain>
    </source>
</reference>
<feature type="compositionally biased region" description="Polar residues" evidence="1">
    <location>
        <begin position="71"/>
        <end position="89"/>
    </location>
</feature>
<dbReference type="AlphaFoldDB" id="A0A8H7UGF5"/>
<dbReference type="OrthoDB" id="2104370at2759"/>
<feature type="region of interest" description="Disordered" evidence="1">
    <location>
        <begin position="1"/>
        <end position="49"/>
    </location>
</feature>
<proteinExistence type="predicted"/>
<comment type="caution">
    <text evidence="2">The sequence shown here is derived from an EMBL/GenBank/DDBJ whole genome shotgun (WGS) entry which is preliminary data.</text>
</comment>
<accession>A0A8H7UGF5</accession>
<feature type="compositionally biased region" description="Polar residues" evidence="1">
    <location>
        <begin position="597"/>
        <end position="617"/>
    </location>
</feature>
<name>A0A8H7UGF5_MORIS</name>
<evidence type="ECO:0000313" key="3">
    <source>
        <dbReference type="Proteomes" id="UP000654370"/>
    </source>
</evidence>
<keyword evidence="3" id="KW-1185">Reference proteome</keyword>
<feature type="region of interest" description="Disordered" evidence="1">
    <location>
        <begin position="66"/>
        <end position="121"/>
    </location>
</feature>
<dbReference type="PANTHER" id="PTHR42048:SF1">
    <property type="entry name" value="ARS-BINDING PROTEIN 2"/>
    <property type="match status" value="1"/>
</dbReference>
<feature type="compositionally biased region" description="Polar residues" evidence="1">
    <location>
        <begin position="109"/>
        <end position="121"/>
    </location>
</feature>
<feature type="compositionally biased region" description="Acidic residues" evidence="1">
    <location>
        <begin position="509"/>
        <end position="550"/>
    </location>
</feature>
<feature type="compositionally biased region" description="Polar residues" evidence="1">
    <location>
        <begin position="39"/>
        <end position="49"/>
    </location>
</feature>
<feature type="compositionally biased region" description="Polar residues" evidence="1">
    <location>
        <begin position="637"/>
        <end position="668"/>
    </location>
</feature>
<sequence>MMNRSEGGEHRDVQMLQSPHLGSSEHHNGYQRPGPINQPVVNGSANHNQFQPSENVQYAAVRTPEQRDMHSNTNQAISPSTTASQSPQRYSLYDDPSRRPTIAPREVSSDNLSNSSMDASHSNWQSKASQYVFVKAPDPHGLVLDSSIPIKAGESNSPHKMNGQYVSTPSYIGNSKPVYNLDQQSSSIGNMFKNMFENGSYNAGASDPRTQVAVDRLTIGSNAVTSTKIAPKKVEIDPETAKLSKLSSRTVTGENVNEDNIVDGYVQFVFAHDPMYASDDVDSIVYLKKKIMATPKTQDLTYSAWDIYALVMKLHSQELKNWSQLVGELGHSDIPTRPQFAQRIKRWMQKYKIDRYFDYLLGNPYSYDAPSSKFSGCLTMGTNHRRKLATKSDADEGDLLTPDGDVDSLASPNKRRKLQDRHEKHEYDDADIPIIDDGEEGHATGEEGSLKIGGSSDVEEDEGRVVIAGSRKRARGAVPKNLITNRPKSSPGFVADDEEQSGDYSDVDRESDSDEDDEEGEDDEEDGEGDEEDEEEDEEEGEEEPIEEEEVKPKRVIKSHDDMNDQAHEDEEDELNSDASSVGSPRWDSSIVDQDLSHTAETQLNLSPSKASDTNNIPPSSTSKASPSKTEQPKPASENNQISSKEALGNNVQSKKPLSPVATSSINHNNEKDIPAKITSLRDLVPQDITSASTSELEPVCCSNCGHDQSQVTQLQKEVQSLRGLINSLYDQYDKQAADHRQSFDQLARRVKQKDTEIEHFQAWRRQITDALLKGPSKS</sequence>
<feature type="compositionally biased region" description="Basic and acidic residues" evidence="1">
    <location>
        <begin position="1"/>
        <end position="13"/>
    </location>
</feature>
<feature type="compositionally biased region" description="Basic and acidic residues" evidence="1">
    <location>
        <begin position="558"/>
        <end position="567"/>
    </location>
</feature>
<dbReference type="Pfam" id="PF09441">
    <property type="entry name" value="Abp2"/>
    <property type="match status" value="1"/>
</dbReference>
<gene>
    <name evidence="2" type="ORF">INT43_000764</name>
</gene>